<evidence type="ECO:0000313" key="10">
    <source>
        <dbReference type="Proteomes" id="UP000553343"/>
    </source>
</evidence>
<comment type="caution">
    <text evidence="9">The sequence shown here is derived from an EMBL/GenBank/DDBJ whole genome shotgun (WGS) entry which is preliminary data.</text>
</comment>
<evidence type="ECO:0000256" key="8">
    <source>
        <dbReference type="SAM" id="SignalP"/>
    </source>
</evidence>
<keyword evidence="3" id="KW-1134">Transmembrane beta strand</keyword>
<keyword evidence="7" id="KW-0998">Cell outer membrane</keyword>
<dbReference type="Pfam" id="PF03349">
    <property type="entry name" value="Toluene_X"/>
    <property type="match status" value="1"/>
</dbReference>
<keyword evidence="10" id="KW-1185">Reference proteome</keyword>
<feature type="signal peptide" evidence="8">
    <location>
        <begin position="1"/>
        <end position="20"/>
    </location>
</feature>
<organism evidence="9 10">
    <name type="scientific">Desulfobacter latus</name>
    <dbReference type="NCBI Taxonomy" id="2292"/>
    <lineage>
        <taxon>Bacteria</taxon>
        <taxon>Pseudomonadati</taxon>
        <taxon>Thermodesulfobacteriota</taxon>
        <taxon>Desulfobacteria</taxon>
        <taxon>Desulfobacterales</taxon>
        <taxon>Desulfobacteraceae</taxon>
        <taxon>Desulfobacter</taxon>
    </lineage>
</organism>
<dbReference type="PANTHER" id="PTHR35093">
    <property type="entry name" value="OUTER MEMBRANE PROTEIN NMB0088-RELATED"/>
    <property type="match status" value="1"/>
</dbReference>
<name>A0A850TE37_9BACT</name>
<dbReference type="RefSeq" id="WP_178367154.1">
    <property type="nucleotide sequence ID" value="NZ_JACADJ010000043.1"/>
</dbReference>
<keyword evidence="4" id="KW-0812">Transmembrane</keyword>
<evidence type="ECO:0000256" key="7">
    <source>
        <dbReference type="ARBA" id="ARBA00023237"/>
    </source>
</evidence>
<proteinExistence type="inferred from homology"/>
<dbReference type="Proteomes" id="UP000553343">
    <property type="component" value="Unassembled WGS sequence"/>
</dbReference>
<keyword evidence="5 8" id="KW-0732">Signal</keyword>
<dbReference type="InterPro" id="IPR005017">
    <property type="entry name" value="OMPP1/FadL/TodX"/>
</dbReference>
<evidence type="ECO:0000256" key="2">
    <source>
        <dbReference type="ARBA" id="ARBA00008163"/>
    </source>
</evidence>
<protein>
    <submittedName>
        <fullName evidence="9">Outer membrane protein transport protein</fullName>
    </submittedName>
</protein>
<sequence>MVKKWFLIVFILGTAAPASGGGIDNKQNFSSAYAGSLSRNAASDGADAAAYNPAGLMQLKNGTYLEVDLLPFSFDYDHEFNGETQTTNTNLIAPMAFGVHKQNKWAFWGAFTINGGGGETEYEDGNIITQTVENLMYAGVFSPYIPSGGTLFQPYAYAKSYDYTFTTGVSYDLHPMVSVAAGIRYVRTDKEVDLHGTYSGTDILAKYDQEADGFGGVLGIDIHPSDKFNIGIRYESQVNLDWDTDTDGSNQPGLILLKAFGREDGQSYARDLPAVLAFGFEWKILPKLTLKPSFSLYFEKDADWDTQNYAVDGNSYDLAFALQYDVNTAWSLTAGYLYIDVDMKPENFGIIEQMSPPLDCHAFAVGANYRMTKKITLILGLSGYFYEDATAPAALLTKGRPEVTYGKTLYQAGIGIQYRF</sequence>
<dbReference type="AlphaFoldDB" id="A0A850TE37"/>
<reference evidence="9 10" key="1">
    <citation type="submission" date="2020-06" db="EMBL/GenBank/DDBJ databases">
        <title>High-quality draft genome of sulfate reducer Desulfobacter latus type strain AcrS2 isolated from marine sediment.</title>
        <authorList>
            <person name="Hoppe M."/>
            <person name="Larsen C.K."/>
            <person name="Marshall I.P.G."/>
            <person name="Schramm A."/>
            <person name="Marietou A.G."/>
        </authorList>
    </citation>
    <scope>NUCLEOTIDE SEQUENCE [LARGE SCALE GENOMIC DNA]</scope>
    <source>
        <strain evidence="9 10">AcRS2</strain>
    </source>
</reference>
<keyword evidence="6" id="KW-0472">Membrane</keyword>
<accession>A0A850TE37</accession>
<feature type="chain" id="PRO_5032453634" evidence="8">
    <location>
        <begin position="21"/>
        <end position="420"/>
    </location>
</feature>
<dbReference type="SUPFAM" id="SSF56935">
    <property type="entry name" value="Porins"/>
    <property type="match status" value="1"/>
</dbReference>
<evidence type="ECO:0000256" key="3">
    <source>
        <dbReference type="ARBA" id="ARBA00022452"/>
    </source>
</evidence>
<dbReference type="GO" id="GO:0009279">
    <property type="term" value="C:cell outer membrane"/>
    <property type="evidence" value="ECO:0007669"/>
    <property type="project" value="UniProtKB-SubCell"/>
</dbReference>
<evidence type="ECO:0000313" key="9">
    <source>
        <dbReference type="EMBL" id="NWH05696.1"/>
    </source>
</evidence>
<comment type="subcellular location">
    <subcellularLocation>
        <location evidence="1">Cell outer membrane</location>
        <topology evidence="1">Multi-pass membrane protein</topology>
    </subcellularLocation>
</comment>
<dbReference type="GO" id="GO:0015483">
    <property type="term" value="F:long-chain fatty acid transporting porin activity"/>
    <property type="evidence" value="ECO:0007669"/>
    <property type="project" value="TreeGrafter"/>
</dbReference>
<dbReference type="EMBL" id="JACADJ010000043">
    <property type="protein sequence ID" value="NWH05696.1"/>
    <property type="molecule type" value="Genomic_DNA"/>
</dbReference>
<comment type="similarity">
    <text evidence="2">Belongs to the OmpP1/FadL family.</text>
</comment>
<evidence type="ECO:0000256" key="6">
    <source>
        <dbReference type="ARBA" id="ARBA00023136"/>
    </source>
</evidence>
<evidence type="ECO:0000256" key="1">
    <source>
        <dbReference type="ARBA" id="ARBA00004571"/>
    </source>
</evidence>
<evidence type="ECO:0000256" key="5">
    <source>
        <dbReference type="ARBA" id="ARBA00022729"/>
    </source>
</evidence>
<dbReference type="PANTHER" id="PTHR35093:SF8">
    <property type="entry name" value="OUTER MEMBRANE PROTEIN NMB0088-RELATED"/>
    <property type="match status" value="1"/>
</dbReference>
<gene>
    <name evidence="9" type="ORF">HXW94_11990</name>
</gene>
<evidence type="ECO:0000256" key="4">
    <source>
        <dbReference type="ARBA" id="ARBA00022692"/>
    </source>
</evidence>
<dbReference type="Gene3D" id="2.40.160.60">
    <property type="entry name" value="Outer membrane protein transport protein (OMPP1/FadL/TodX)"/>
    <property type="match status" value="1"/>
</dbReference>